<accession>A0AAV5SMW8</accession>
<keyword evidence="2" id="KW-1185">Reference proteome</keyword>
<dbReference type="AlphaFoldDB" id="A0AAV5SMW8"/>
<evidence type="ECO:0008006" key="3">
    <source>
        <dbReference type="Google" id="ProtNLM"/>
    </source>
</evidence>
<organism evidence="1 2">
    <name type="scientific">Pristionchus entomophagus</name>
    <dbReference type="NCBI Taxonomy" id="358040"/>
    <lineage>
        <taxon>Eukaryota</taxon>
        <taxon>Metazoa</taxon>
        <taxon>Ecdysozoa</taxon>
        <taxon>Nematoda</taxon>
        <taxon>Chromadorea</taxon>
        <taxon>Rhabditida</taxon>
        <taxon>Rhabditina</taxon>
        <taxon>Diplogasteromorpha</taxon>
        <taxon>Diplogasteroidea</taxon>
        <taxon>Neodiplogasteridae</taxon>
        <taxon>Pristionchus</taxon>
    </lineage>
</organism>
<evidence type="ECO:0000313" key="2">
    <source>
        <dbReference type="Proteomes" id="UP001432027"/>
    </source>
</evidence>
<gene>
    <name evidence="1" type="ORF">PENTCL1PPCAC_6072</name>
</gene>
<dbReference type="Proteomes" id="UP001432027">
    <property type="component" value="Unassembled WGS sequence"/>
</dbReference>
<feature type="non-terminal residue" evidence="1">
    <location>
        <position position="1"/>
    </location>
</feature>
<name>A0AAV5SMW8_9BILA</name>
<protein>
    <recommendedName>
        <fullName evidence="3">Ribosomal protein</fullName>
    </recommendedName>
</protein>
<evidence type="ECO:0000313" key="1">
    <source>
        <dbReference type="EMBL" id="GMS83897.1"/>
    </source>
</evidence>
<reference evidence="1" key="1">
    <citation type="submission" date="2023-10" db="EMBL/GenBank/DDBJ databases">
        <title>Genome assembly of Pristionchus species.</title>
        <authorList>
            <person name="Yoshida K."/>
            <person name="Sommer R.J."/>
        </authorList>
    </citation>
    <scope>NUCLEOTIDE SEQUENCE</scope>
    <source>
        <strain evidence="1">RS0144</strain>
    </source>
</reference>
<comment type="caution">
    <text evidence="1">The sequence shown here is derived from an EMBL/GenBank/DDBJ whole genome shotgun (WGS) entry which is preliminary data.</text>
</comment>
<sequence>NAVSLIGSVPHHSGCCHVLHPLHLLRFRRAGFPLLQGQPGSYVRDYGSSQLLHVREKFDIPPEVRFRQFIGRGTESGCSCCCSLHDHYSSGSGGLFNSILETTHLCCMIYPTVSLALTQVFLSGPSHSVRSPL</sequence>
<dbReference type="EMBL" id="BTSX01000002">
    <property type="protein sequence ID" value="GMS83897.1"/>
    <property type="molecule type" value="Genomic_DNA"/>
</dbReference>
<proteinExistence type="predicted"/>